<dbReference type="WBParaSite" id="HPBE_0001037001-mRNA-1">
    <property type="protein sequence ID" value="HPBE_0001037001-mRNA-1"/>
    <property type="gene ID" value="HPBE_0001037001"/>
</dbReference>
<reference evidence="3" key="2">
    <citation type="submission" date="2019-09" db="UniProtKB">
        <authorList>
            <consortium name="WormBaseParasite"/>
        </authorList>
    </citation>
    <scope>IDENTIFICATION</scope>
</reference>
<name>A0A183FRC4_HELPZ</name>
<proteinExistence type="predicted"/>
<protein>
    <submittedName>
        <fullName evidence="3">DUF4338 domain-containing protein</fullName>
    </submittedName>
</protein>
<gene>
    <name evidence="1" type="ORF">HPBE_LOCUS10371</name>
</gene>
<dbReference type="EMBL" id="UZAH01026744">
    <property type="protein sequence ID" value="VDO84828.1"/>
    <property type="molecule type" value="Genomic_DNA"/>
</dbReference>
<dbReference type="AlphaFoldDB" id="A0A183FRC4"/>
<evidence type="ECO:0000313" key="1">
    <source>
        <dbReference type="EMBL" id="VDO84828.1"/>
    </source>
</evidence>
<dbReference type="OrthoDB" id="5908340at2759"/>
<organism evidence="2 3">
    <name type="scientific">Heligmosomoides polygyrus</name>
    <name type="common">Parasitic roundworm</name>
    <dbReference type="NCBI Taxonomy" id="6339"/>
    <lineage>
        <taxon>Eukaryota</taxon>
        <taxon>Metazoa</taxon>
        <taxon>Ecdysozoa</taxon>
        <taxon>Nematoda</taxon>
        <taxon>Chromadorea</taxon>
        <taxon>Rhabditida</taxon>
        <taxon>Rhabditina</taxon>
        <taxon>Rhabditomorpha</taxon>
        <taxon>Strongyloidea</taxon>
        <taxon>Heligmosomidae</taxon>
        <taxon>Heligmosomoides</taxon>
    </lineage>
</organism>
<sequence length="162" mass="18719">MPDDYDVRHQRYFSIRLSTAIETLAEAPIDRLPLELLDQWIRALLRECTAVYNGTCGEVIRGYRKAELFRSTTAATYQTPCKTVMGATLMHPELPLLGVAQGQKVAAFSLEQLILDFERIHEPAYDTAPETNDEQARERARVDIEELKEVFRRKEQRRRDPP</sequence>
<accession>A0A3P8C9I9</accession>
<reference evidence="1 2" key="1">
    <citation type="submission" date="2018-11" db="EMBL/GenBank/DDBJ databases">
        <authorList>
            <consortium name="Pathogen Informatics"/>
        </authorList>
    </citation>
    <scope>NUCLEOTIDE SEQUENCE [LARGE SCALE GENOMIC DNA]</scope>
</reference>
<evidence type="ECO:0000313" key="2">
    <source>
        <dbReference type="Proteomes" id="UP000050761"/>
    </source>
</evidence>
<evidence type="ECO:0000313" key="3">
    <source>
        <dbReference type="WBParaSite" id="HPBE_0001037001-mRNA-1"/>
    </source>
</evidence>
<dbReference type="Proteomes" id="UP000050761">
    <property type="component" value="Unassembled WGS sequence"/>
</dbReference>
<accession>A0A183FRC4</accession>
<keyword evidence="2" id="KW-1185">Reference proteome</keyword>